<comment type="subcellular location">
    <subcellularLocation>
        <location evidence="2">Endoplasmic reticulum</location>
    </subcellularLocation>
    <subcellularLocation>
        <location evidence="3">Membrane</location>
    </subcellularLocation>
    <subcellularLocation>
        <location evidence="1">Mitochondrion</location>
    </subcellularLocation>
</comment>
<keyword evidence="12" id="KW-1185">Reference proteome</keyword>
<comment type="caution">
    <text evidence="11">The sequence shown here is derived from an EMBL/GenBank/DDBJ whole genome shotgun (WGS) entry which is preliminary data.</text>
</comment>
<dbReference type="SUPFAM" id="SSF52058">
    <property type="entry name" value="L domain-like"/>
    <property type="match status" value="1"/>
</dbReference>
<dbReference type="InterPro" id="IPR052374">
    <property type="entry name" value="SERAC1"/>
</dbReference>
<dbReference type="GO" id="GO:0016020">
    <property type="term" value="C:membrane"/>
    <property type="evidence" value="ECO:0007669"/>
    <property type="project" value="UniProtKB-SubCell"/>
</dbReference>
<dbReference type="Gene3D" id="3.40.50.300">
    <property type="entry name" value="P-loop containing nucleotide triphosphate hydrolases"/>
    <property type="match status" value="1"/>
</dbReference>
<evidence type="ECO:0000259" key="9">
    <source>
        <dbReference type="Pfam" id="PF05057"/>
    </source>
</evidence>
<dbReference type="Pfam" id="PF23598">
    <property type="entry name" value="LRR_14"/>
    <property type="match status" value="1"/>
</dbReference>
<evidence type="ECO:0000256" key="7">
    <source>
        <dbReference type="ARBA" id="ARBA00023136"/>
    </source>
</evidence>
<proteinExistence type="predicted"/>
<dbReference type="InterPro" id="IPR007751">
    <property type="entry name" value="DUF676_lipase-like"/>
</dbReference>
<dbReference type="EMBL" id="JBJQOH010000007">
    <property type="protein sequence ID" value="KAL3680329.1"/>
    <property type="molecule type" value="Genomic_DNA"/>
</dbReference>
<dbReference type="Gene3D" id="3.80.10.10">
    <property type="entry name" value="Ribonuclease Inhibitor"/>
    <property type="match status" value="1"/>
</dbReference>
<name>A0ABD3GT79_9MARC</name>
<feature type="domain" description="NB-ARC" evidence="8">
    <location>
        <begin position="313"/>
        <end position="457"/>
    </location>
</feature>
<organism evidence="11 12">
    <name type="scientific">Riccia sorocarpa</name>
    <dbReference type="NCBI Taxonomy" id="122646"/>
    <lineage>
        <taxon>Eukaryota</taxon>
        <taxon>Viridiplantae</taxon>
        <taxon>Streptophyta</taxon>
        <taxon>Embryophyta</taxon>
        <taxon>Marchantiophyta</taxon>
        <taxon>Marchantiopsida</taxon>
        <taxon>Marchantiidae</taxon>
        <taxon>Marchantiales</taxon>
        <taxon>Ricciaceae</taxon>
        <taxon>Riccia</taxon>
    </lineage>
</organism>
<keyword evidence="7" id="KW-0472">Membrane</keyword>
<evidence type="ECO:0000256" key="3">
    <source>
        <dbReference type="ARBA" id="ARBA00004370"/>
    </source>
</evidence>
<feature type="domain" description="Disease resistance R13L4/SHOC-2-like LRR" evidence="10">
    <location>
        <begin position="757"/>
        <end position="864"/>
    </location>
</feature>
<dbReference type="PANTHER" id="PTHR48182">
    <property type="entry name" value="PROTEIN SERAC1"/>
    <property type="match status" value="1"/>
</dbReference>
<protein>
    <submittedName>
        <fullName evidence="11">Uncharacterized protein</fullName>
    </submittedName>
</protein>
<dbReference type="SUPFAM" id="SSF53474">
    <property type="entry name" value="alpha/beta-Hydrolases"/>
    <property type="match status" value="1"/>
</dbReference>
<evidence type="ECO:0000256" key="6">
    <source>
        <dbReference type="ARBA" id="ARBA00023128"/>
    </source>
</evidence>
<keyword evidence="6" id="KW-0496">Mitochondrion</keyword>
<keyword evidence="4" id="KW-0677">Repeat</keyword>
<accession>A0ABD3GT79</accession>
<dbReference type="InterPro" id="IPR032675">
    <property type="entry name" value="LRR_dom_sf"/>
</dbReference>
<dbReference type="GO" id="GO:0005739">
    <property type="term" value="C:mitochondrion"/>
    <property type="evidence" value="ECO:0007669"/>
    <property type="project" value="UniProtKB-SubCell"/>
</dbReference>
<evidence type="ECO:0000313" key="12">
    <source>
        <dbReference type="Proteomes" id="UP001633002"/>
    </source>
</evidence>
<dbReference type="SUPFAM" id="SSF52540">
    <property type="entry name" value="P-loop containing nucleoside triphosphate hydrolases"/>
    <property type="match status" value="1"/>
</dbReference>
<dbReference type="AlphaFoldDB" id="A0ABD3GT79"/>
<dbReference type="Gene3D" id="1.10.8.430">
    <property type="entry name" value="Helical domain of apoptotic protease-activating factors"/>
    <property type="match status" value="1"/>
</dbReference>
<evidence type="ECO:0000256" key="1">
    <source>
        <dbReference type="ARBA" id="ARBA00004173"/>
    </source>
</evidence>
<reference evidence="11 12" key="1">
    <citation type="submission" date="2024-09" db="EMBL/GenBank/DDBJ databases">
        <title>Chromosome-scale assembly of Riccia sorocarpa.</title>
        <authorList>
            <person name="Paukszto L."/>
        </authorList>
    </citation>
    <scope>NUCLEOTIDE SEQUENCE [LARGE SCALE GENOMIC DNA]</scope>
    <source>
        <strain evidence="11">LP-2024</strain>
        <tissue evidence="11">Aerial parts of the thallus</tissue>
    </source>
</reference>
<dbReference type="GO" id="GO:0006952">
    <property type="term" value="P:defense response"/>
    <property type="evidence" value="ECO:0007669"/>
    <property type="project" value="UniProtKB-KW"/>
</dbReference>
<dbReference type="InterPro" id="IPR055414">
    <property type="entry name" value="LRR_R13L4/SHOC2-like"/>
</dbReference>
<dbReference type="InterPro" id="IPR042197">
    <property type="entry name" value="Apaf_helical"/>
</dbReference>
<dbReference type="PANTHER" id="PTHR48182:SF2">
    <property type="entry name" value="PROTEIN SERAC1"/>
    <property type="match status" value="1"/>
</dbReference>
<feature type="domain" description="DUF676" evidence="9">
    <location>
        <begin position="96"/>
        <end position="177"/>
    </location>
</feature>
<dbReference type="Gene3D" id="3.40.50.1820">
    <property type="entry name" value="alpha/beta hydrolase"/>
    <property type="match status" value="1"/>
</dbReference>
<evidence type="ECO:0000313" key="11">
    <source>
        <dbReference type="EMBL" id="KAL3680329.1"/>
    </source>
</evidence>
<dbReference type="InterPro" id="IPR002182">
    <property type="entry name" value="NB-ARC"/>
</dbReference>
<evidence type="ECO:0000256" key="4">
    <source>
        <dbReference type="ARBA" id="ARBA00022737"/>
    </source>
</evidence>
<evidence type="ECO:0000256" key="2">
    <source>
        <dbReference type="ARBA" id="ARBA00004240"/>
    </source>
</evidence>
<dbReference type="InterPro" id="IPR029058">
    <property type="entry name" value="AB_hydrolase_fold"/>
</dbReference>
<evidence type="ECO:0000256" key="5">
    <source>
        <dbReference type="ARBA" id="ARBA00022824"/>
    </source>
</evidence>
<gene>
    <name evidence="11" type="ORF">R1sor_023285</name>
</gene>
<evidence type="ECO:0000259" key="10">
    <source>
        <dbReference type="Pfam" id="PF23598"/>
    </source>
</evidence>
<dbReference type="Proteomes" id="UP001633002">
    <property type="component" value="Unassembled WGS sequence"/>
</dbReference>
<sequence>MNSQLPAASTQAPQAKKINEAVYELYRPTDSEHLLDVVFFHGLQLVDYSKAYTETWVTEKGDECWPQTWLPQRFPRARVLSVSYDSAAIRGAKRGNMDMESTGQNLVELVIRSAAVGQETPAILVGHSLGGLVIKQICLKAEASASENSSQVECRKFLHNLKGTFFYATPHHGSTLASVAASMPLYPSALLKYLTLLNTETETLNYGFDELRRRYKWKAWGVGEAREVFLPGLQRGLLVVPEQSARCDMDYFAQLAEDHVTICKPREQSNSSYQYLIAFILSIVDKVHTLSGVPLHAAGLHSQAESVKELLEKAPLVGIVGTSGVGKTTIATAVFNSISHEFEFTCFIHNMKSSSSPVKLEARILASLYHKGRKVRDCEGDWSILEGKKLLLVLDNVCCKDQITLLLNKGWSKQKSRFIVTSSKEEHLRALGFRLYSVRCLNFAASEKLFCHHAFKQPKLPAELKRLKSELKRVVERCEGIPLVLQSIGSHLNRPKFEDYQEQEWKETAEKLECADENGEQRIERRLKLSVASLELHEKDMFVDLGTIFFGWSLQKVQTAWSTSRASWETAWQKLLNRSLVKTVHLPKLNGDAAYMHDVLRNLAEGLALENNSRVWDYQQYDFISKRSHQIKKNDDVEGLKLVRWNKGLESRLDLDSLVRLPRLKFLILKNVPLAGSTDSLPSDLSLLQLRTSAGSTVSINSLSGMRKTIAALDIDTRQSLLRRESIKLDALANELGEVKELLSLKIDGDFQQLPENFGDLRQLRDLTFSSGPRMTNLPESFGSLSSLETLEVHNSGLLNLPRSFGFLRKLKSLTLELFHLTELTESFGDLHSLERLKLSCCEKLERLPESFGNLIRLEHLGIHVCPKLSALPETFGNLNALKVLEISYCLILTWPSIFGPLSSLQKLEIVGMDHLPEDLGSVSSLKKLYLSEVDGRSLPASLGRLSSLHQIQIKNCRFMGEWHLEFRELGWIGYHQVMQQARDTSLLDVCVYLRDNYLGPGPERMEELANRVISRHYPHPSRWKWPEVKRIGDTMNKIRKFQ</sequence>
<dbReference type="InterPro" id="IPR027417">
    <property type="entry name" value="P-loop_NTPase"/>
</dbReference>
<evidence type="ECO:0000259" key="8">
    <source>
        <dbReference type="Pfam" id="PF00931"/>
    </source>
</evidence>
<dbReference type="GO" id="GO:0005783">
    <property type="term" value="C:endoplasmic reticulum"/>
    <property type="evidence" value="ECO:0007669"/>
    <property type="project" value="UniProtKB-SubCell"/>
</dbReference>
<keyword evidence="5" id="KW-0256">Endoplasmic reticulum</keyword>
<dbReference type="PRINTS" id="PR00364">
    <property type="entry name" value="DISEASERSIST"/>
</dbReference>
<dbReference type="Pfam" id="PF05057">
    <property type="entry name" value="DUF676"/>
    <property type="match status" value="1"/>
</dbReference>
<dbReference type="Pfam" id="PF00931">
    <property type="entry name" value="NB-ARC"/>
    <property type="match status" value="1"/>
</dbReference>